<organism evidence="2 3">
    <name type="scientific">Bacillus thuringiensis serovar iberica</name>
    <dbReference type="NCBI Taxonomy" id="180866"/>
    <lineage>
        <taxon>Bacteria</taxon>
        <taxon>Bacillati</taxon>
        <taxon>Bacillota</taxon>
        <taxon>Bacilli</taxon>
        <taxon>Bacillales</taxon>
        <taxon>Bacillaceae</taxon>
        <taxon>Bacillus</taxon>
        <taxon>Bacillus cereus group</taxon>
    </lineage>
</organism>
<dbReference type="Pfam" id="PF13157">
    <property type="entry name" value="Enas"/>
    <property type="match status" value="1"/>
</dbReference>
<comment type="caution">
    <text evidence="2">The sequence shown here is derived from an EMBL/GenBank/DDBJ whole genome shotgun (WGS) entry which is preliminary data.</text>
</comment>
<protein>
    <recommendedName>
        <fullName evidence="1">Endospore appendages core domain-containing protein</fullName>
    </recommendedName>
</protein>
<evidence type="ECO:0000313" key="3">
    <source>
        <dbReference type="Proteomes" id="UP000195120"/>
    </source>
</evidence>
<gene>
    <name evidence="2" type="ORF">BK741_11450</name>
</gene>
<sequence length="120" mass="13181">MAFPPCPPPCPPPVKCEERTMVCNNTCGNFLFQDSITSLKIWEKEISKEVTITIVVFNSAYSSSSIEVVIGKEIGNPITFLVPLGGSLSRTVENANFVKITGENGKRVDGKFCLDICFFK</sequence>
<reference evidence="2 3" key="1">
    <citation type="submission" date="2016-10" db="EMBL/GenBank/DDBJ databases">
        <title>Comparative genomics of Bacillus thuringiensis reveals a path to pathogens against multiple invertebrate hosts.</title>
        <authorList>
            <person name="Zheng J."/>
            <person name="Gao Q."/>
            <person name="Liu H."/>
            <person name="Peng D."/>
            <person name="Ruan L."/>
            <person name="Sun M."/>
        </authorList>
    </citation>
    <scope>NUCLEOTIDE SEQUENCE [LARGE SCALE GENOMIC DNA]</scope>
    <source>
        <strain evidence="2">BGSC 4BW1</strain>
    </source>
</reference>
<proteinExistence type="predicted"/>
<dbReference type="InterPro" id="IPR025055">
    <property type="entry name" value="Ena_core"/>
</dbReference>
<name>A0A9X6LUI4_BACTU</name>
<feature type="domain" description="Endospore appendages core" evidence="1">
    <location>
        <begin position="16"/>
        <end position="116"/>
    </location>
</feature>
<dbReference type="AlphaFoldDB" id="A0A9X6LUI4"/>
<accession>A0A9X6LUI4</accession>
<evidence type="ECO:0000259" key="1">
    <source>
        <dbReference type="Pfam" id="PF13157"/>
    </source>
</evidence>
<dbReference type="Proteomes" id="UP000195120">
    <property type="component" value="Unassembled WGS sequence"/>
</dbReference>
<evidence type="ECO:0000313" key="2">
    <source>
        <dbReference type="EMBL" id="OUB49935.1"/>
    </source>
</evidence>
<dbReference type="EMBL" id="MOOP01000068">
    <property type="protein sequence ID" value="OUB49935.1"/>
    <property type="molecule type" value="Genomic_DNA"/>
</dbReference>